<keyword evidence="15" id="KW-1133">Transmembrane helix</keyword>
<protein>
    <recommendedName>
        <fullName evidence="10">Hyaluronan synthase</fullName>
        <ecNumber evidence="4">2.4.1.212</ecNumber>
    </recommendedName>
    <alternativeName>
        <fullName evidence="12">Hyaluronate synthase</fullName>
    </alternativeName>
    <alternativeName>
        <fullName evidence="11">Hyaluronic acid synthase</fullName>
    </alternativeName>
</protein>
<keyword evidence="15" id="KW-0812">Transmembrane</keyword>
<gene>
    <name evidence="17" type="ORF">GCM10009613_18620</name>
</gene>
<keyword evidence="5" id="KW-1003">Cell membrane</keyword>
<dbReference type="SUPFAM" id="SSF53448">
    <property type="entry name" value="Nucleotide-diphospho-sugar transferases"/>
    <property type="match status" value="1"/>
</dbReference>
<keyword evidence="18" id="KW-1185">Reference proteome</keyword>
<dbReference type="EMBL" id="BAAAJK010000006">
    <property type="protein sequence ID" value="GAA1385748.1"/>
    <property type="molecule type" value="Genomic_DNA"/>
</dbReference>
<feature type="transmembrane region" description="Helical" evidence="15">
    <location>
        <begin position="64"/>
        <end position="88"/>
    </location>
</feature>
<evidence type="ECO:0000256" key="11">
    <source>
        <dbReference type="ARBA" id="ARBA00042148"/>
    </source>
</evidence>
<dbReference type="Proteomes" id="UP001501414">
    <property type="component" value="Unassembled WGS sequence"/>
</dbReference>
<evidence type="ECO:0000256" key="15">
    <source>
        <dbReference type="SAM" id="Phobius"/>
    </source>
</evidence>
<dbReference type="PANTHER" id="PTHR22913:SF12">
    <property type="entry name" value="MANNURONAN SYNTHASE"/>
    <property type="match status" value="1"/>
</dbReference>
<evidence type="ECO:0000256" key="14">
    <source>
        <dbReference type="ARBA" id="ARBA00048168"/>
    </source>
</evidence>
<comment type="function">
    <text evidence="9">Glycosaminoglycan synthesis. The hyaluronic acid capsule is involved in the pathogenicity of group A Streptococci; it may be the major virulence determinant.</text>
</comment>
<evidence type="ECO:0000256" key="12">
    <source>
        <dbReference type="ARBA" id="ARBA00043237"/>
    </source>
</evidence>
<proteinExistence type="inferred from homology"/>
<dbReference type="EC" id="2.4.1.212" evidence="4"/>
<comment type="similarity">
    <text evidence="3">Belongs to the NodC/HAS family.</text>
</comment>
<evidence type="ECO:0000256" key="6">
    <source>
        <dbReference type="ARBA" id="ARBA00022676"/>
    </source>
</evidence>
<evidence type="ECO:0000256" key="13">
    <source>
        <dbReference type="ARBA" id="ARBA00047709"/>
    </source>
</evidence>
<accession>A0ABN1XPX8</accession>
<comment type="subcellular location">
    <subcellularLocation>
        <location evidence="1">Cell membrane</location>
    </subcellularLocation>
</comment>
<keyword evidence="6" id="KW-0328">Glycosyltransferase</keyword>
<evidence type="ECO:0000256" key="4">
    <source>
        <dbReference type="ARBA" id="ARBA00012207"/>
    </source>
</evidence>
<evidence type="ECO:0000256" key="9">
    <source>
        <dbReference type="ARBA" id="ARBA00037408"/>
    </source>
</evidence>
<evidence type="ECO:0000313" key="17">
    <source>
        <dbReference type="EMBL" id="GAA1385748.1"/>
    </source>
</evidence>
<keyword evidence="7" id="KW-0808">Transferase</keyword>
<dbReference type="Gene3D" id="3.90.550.10">
    <property type="entry name" value="Spore Coat Polysaccharide Biosynthesis Protein SpsA, Chain A"/>
    <property type="match status" value="1"/>
</dbReference>
<evidence type="ECO:0000256" key="10">
    <source>
        <dbReference type="ARBA" id="ARBA00040508"/>
    </source>
</evidence>
<sequence length="476" mass="52392">MSTATTVTRVSPAVPARHRRRAVVRSYLRRPLQGIDRRPVVVLLALAPVTMLLTWKLTSLAGDTWLTVYGVGVTAALFVTFALAFGYYTDPATDEAATALRTADLPPVSFLVAVKDEVDGIEDCVRSMAGSAYPDLQVVVVDDGSTDGTADVLAVLAAELGITVLTMPRNVGKKRALVEGFRHATGEIVVFTDSDCVIEPDAVELAVRAIVAHPDIGGISGHARALNADTNLLTRVQDTWYDGQFGIAKAAESVFGGVSCVSGPLAAFRRDAVAPYLPAWAGDRFAGAEFRFATDRQLTGYVLGQYWTGDRLVRRHAGDPLTERPAPPRAWRIEYVRSARVRTTVPHTVRSFVRQQVRWKKSFIRNLFFTGGFYWRRGPLPAALFYGHVLWVLLAPVMAFRHLVWLPLQGAWLVSALYLLGILFKGGVWAAGYRRQNPGDPRWRYRPLMSLISSVALSWLLPYSAATLRRGVWSRG</sequence>
<dbReference type="RefSeq" id="WP_344020464.1">
    <property type="nucleotide sequence ID" value="NZ_BAAAJK010000006.1"/>
</dbReference>
<comment type="catalytic activity">
    <reaction evidence="13">
        <text>[hyaluronan](n) + UDP-N-acetyl-alpha-D-glucosamine = N-acetyl-beta-D-glucosaminyl-(1-&gt;4)-[hyaluronan](n) + UDP + H(+)</text>
        <dbReference type="Rhea" id="RHEA:20465"/>
        <dbReference type="Rhea" id="RHEA-COMP:12583"/>
        <dbReference type="Rhea" id="RHEA-COMP:12585"/>
        <dbReference type="ChEBI" id="CHEBI:15378"/>
        <dbReference type="ChEBI" id="CHEBI:57705"/>
        <dbReference type="ChEBI" id="CHEBI:58223"/>
        <dbReference type="ChEBI" id="CHEBI:132153"/>
        <dbReference type="ChEBI" id="CHEBI:132154"/>
        <dbReference type="EC" id="2.4.1.212"/>
    </reaction>
</comment>
<dbReference type="InterPro" id="IPR029044">
    <property type="entry name" value="Nucleotide-diphossugar_trans"/>
</dbReference>
<comment type="catalytic activity">
    <reaction evidence="14">
        <text>N-acetyl-beta-D-glucosaminyl-(1-&gt;4)-[hyaluronan](n) + UDP-alpha-D-glucuronate = [hyaluronan](n+1) + UDP + H(+)</text>
        <dbReference type="Rhea" id="RHEA:12528"/>
        <dbReference type="Rhea" id="RHEA-COMP:12585"/>
        <dbReference type="Rhea" id="RHEA-COMP:12587"/>
        <dbReference type="ChEBI" id="CHEBI:15378"/>
        <dbReference type="ChEBI" id="CHEBI:58052"/>
        <dbReference type="ChEBI" id="CHEBI:58223"/>
        <dbReference type="ChEBI" id="CHEBI:132153"/>
        <dbReference type="ChEBI" id="CHEBI:132154"/>
        <dbReference type="EC" id="2.4.1.212"/>
    </reaction>
</comment>
<comment type="pathway">
    <text evidence="2">Glycan biosynthesis; hyaluronan biosynthesis.</text>
</comment>
<dbReference type="CDD" id="cd06423">
    <property type="entry name" value="CESA_like"/>
    <property type="match status" value="1"/>
</dbReference>
<reference evidence="17 18" key="1">
    <citation type="journal article" date="2019" name="Int. J. Syst. Evol. Microbiol.">
        <title>The Global Catalogue of Microorganisms (GCM) 10K type strain sequencing project: providing services to taxonomists for standard genome sequencing and annotation.</title>
        <authorList>
            <consortium name="The Broad Institute Genomics Platform"/>
            <consortium name="The Broad Institute Genome Sequencing Center for Infectious Disease"/>
            <person name="Wu L."/>
            <person name="Ma J."/>
        </authorList>
    </citation>
    <scope>NUCLEOTIDE SEQUENCE [LARGE SCALE GENOMIC DNA]</scope>
    <source>
        <strain evidence="17 18">JCM 11896</strain>
    </source>
</reference>
<evidence type="ECO:0000256" key="8">
    <source>
        <dbReference type="ARBA" id="ARBA00023136"/>
    </source>
</evidence>
<feature type="domain" description="Glycosyltransferase 2-like" evidence="16">
    <location>
        <begin position="109"/>
        <end position="273"/>
    </location>
</feature>
<dbReference type="InterPro" id="IPR001173">
    <property type="entry name" value="Glyco_trans_2-like"/>
</dbReference>
<evidence type="ECO:0000313" key="18">
    <source>
        <dbReference type="Proteomes" id="UP001501414"/>
    </source>
</evidence>
<evidence type="ECO:0000259" key="16">
    <source>
        <dbReference type="Pfam" id="PF00535"/>
    </source>
</evidence>
<dbReference type="PANTHER" id="PTHR22913">
    <property type="entry name" value="HYALURONAN SYNTHASE"/>
    <property type="match status" value="1"/>
</dbReference>
<dbReference type="Pfam" id="PF00535">
    <property type="entry name" value="Glycos_transf_2"/>
    <property type="match status" value="1"/>
</dbReference>
<evidence type="ECO:0000256" key="7">
    <source>
        <dbReference type="ARBA" id="ARBA00022679"/>
    </source>
</evidence>
<evidence type="ECO:0000256" key="1">
    <source>
        <dbReference type="ARBA" id="ARBA00004236"/>
    </source>
</evidence>
<name>A0ABN1XPX8_9PSEU</name>
<organism evidence="17 18">
    <name type="scientific">Pseudonocardia kongjuensis</name>
    <dbReference type="NCBI Taxonomy" id="102227"/>
    <lineage>
        <taxon>Bacteria</taxon>
        <taxon>Bacillati</taxon>
        <taxon>Actinomycetota</taxon>
        <taxon>Actinomycetes</taxon>
        <taxon>Pseudonocardiales</taxon>
        <taxon>Pseudonocardiaceae</taxon>
        <taxon>Pseudonocardia</taxon>
    </lineage>
</organism>
<comment type="caution">
    <text evidence="17">The sequence shown here is derived from an EMBL/GenBank/DDBJ whole genome shotgun (WGS) entry which is preliminary data.</text>
</comment>
<feature type="transmembrane region" description="Helical" evidence="15">
    <location>
        <begin position="383"/>
        <end position="404"/>
    </location>
</feature>
<feature type="transmembrane region" description="Helical" evidence="15">
    <location>
        <begin position="445"/>
        <end position="466"/>
    </location>
</feature>
<evidence type="ECO:0000256" key="2">
    <source>
        <dbReference type="ARBA" id="ARBA00004698"/>
    </source>
</evidence>
<feature type="transmembrane region" description="Helical" evidence="15">
    <location>
        <begin position="410"/>
        <end position="433"/>
    </location>
</feature>
<keyword evidence="8 15" id="KW-0472">Membrane</keyword>
<evidence type="ECO:0000256" key="3">
    <source>
        <dbReference type="ARBA" id="ARBA00006782"/>
    </source>
</evidence>
<feature type="transmembrane region" description="Helical" evidence="15">
    <location>
        <begin position="39"/>
        <end position="58"/>
    </location>
</feature>
<evidence type="ECO:0000256" key="5">
    <source>
        <dbReference type="ARBA" id="ARBA00022475"/>
    </source>
</evidence>